<sequence>MSYQLVELENATANIICPICKLAVIDWTQEQYVQPCEHTVFIAMDLGFEFVADRFEEVMNQNVDELHEDPNMNIFDAITTTPYKNLTILKADLGVDGLFRYVGISDC</sequence>
<organism evidence="1 2">
    <name type="scientific">Acinetobacter baumannii (strain 1295743)</name>
    <dbReference type="NCBI Taxonomy" id="1310613"/>
    <lineage>
        <taxon>Bacteria</taxon>
        <taxon>Pseudomonadati</taxon>
        <taxon>Pseudomonadota</taxon>
        <taxon>Gammaproteobacteria</taxon>
        <taxon>Moraxellales</taxon>
        <taxon>Moraxellaceae</taxon>
        <taxon>Acinetobacter</taxon>
        <taxon>Acinetobacter calcoaceticus/baumannii complex</taxon>
    </lineage>
</organism>
<comment type="caution">
    <text evidence="1">The sequence shown here is derived from an EMBL/GenBank/DDBJ whole genome shotgun (WGS) entry which is preliminary data.</text>
</comment>
<evidence type="ECO:0000313" key="1">
    <source>
        <dbReference type="EMBL" id="EXB04526.1"/>
    </source>
</evidence>
<evidence type="ECO:0000313" key="2">
    <source>
        <dbReference type="Proteomes" id="UP000020595"/>
    </source>
</evidence>
<accession>A0A009I1Z0</accession>
<dbReference type="PATRIC" id="fig|1310613.3.peg.2950"/>
<proteinExistence type="predicted"/>
<dbReference type="GeneID" id="92894193"/>
<dbReference type="Proteomes" id="UP000020595">
    <property type="component" value="Unassembled WGS sequence"/>
</dbReference>
<reference evidence="1 2" key="1">
    <citation type="submission" date="2014-02" db="EMBL/GenBank/DDBJ databases">
        <title>Comparative genomics and transcriptomics to identify genetic mechanisms underlying the emergence of carbapenem resistant Acinetobacter baumannii (CRAb).</title>
        <authorList>
            <person name="Harris A.D."/>
            <person name="Johnson K.J."/>
            <person name="George J."/>
            <person name="Shefchek K."/>
            <person name="Daugherty S.C."/>
            <person name="Parankush S."/>
            <person name="Sadzewicz L."/>
            <person name="Tallon L."/>
            <person name="Sengamalay N."/>
            <person name="Hazen T.H."/>
            <person name="Rasko D.A."/>
        </authorList>
    </citation>
    <scope>NUCLEOTIDE SEQUENCE [LARGE SCALE GENOMIC DNA]</scope>
    <source>
        <strain evidence="1 2">1295743</strain>
    </source>
</reference>
<protein>
    <submittedName>
        <fullName evidence="1">Uncharacterized protein</fullName>
    </submittedName>
</protein>
<name>A0A009I1Z0_ACIB9</name>
<gene>
    <name evidence="1" type="ORF">J512_3069</name>
</gene>
<dbReference type="AlphaFoldDB" id="A0A009I1Z0"/>
<dbReference type="RefSeq" id="WP_000121846.1">
    <property type="nucleotide sequence ID" value="NZ_JEWH01000047.1"/>
</dbReference>
<dbReference type="EMBL" id="JEWH01000047">
    <property type="protein sequence ID" value="EXB04526.1"/>
    <property type="molecule type" value="Genomic_DNA"/>
</dbReference>